<proteinExistence type="predicted"/>
<accession>A0A2T2NR04</accession>
<keyword evidence="3" id="KW-1185">Reference proteome</keyword>
<gene>
    <name evidence="2" type="ORF">BS50DRAFT_347325</name>
</gene>
<organism evidence="2 3">
    <name type="scientific">Corynespora cassiicola Philippines</name>
    <dbReference type="NCBI Taxonomy" id="1448308"/>
    <lineage>
        <taxon>Eukaryota</taxon>
        <taxon>Fungi</taxon>
        <taxon>Dikarya</taxon>
        <taxon>Ascomycota</taxon>
        <taxon>Pezizomycotina</taxon>
        <taxon>Dothideomycetes</taxon>
        <taxon>Pleosporomycetidae</taxon>
        <taxon>Pleosporales</taxon>
        <taxon>Corynesporascaceae</taxon>
        <taxon>Corynespora</taxon>
    </lineage>
</organism>
<dbReference type="EMBL" id="KZ678134">
    <property type="protein sequence ID" value="PSN67696.1"/>
    <property type="molecule type" value="Genomic_DNA"/>
</dbReference>
<feature type="region of interest" description="Disordered" evidence="1">
    <location>
        <begin position="1"/>
        <end position="82"/>
    </location>
</feature>
<name>A0A2T2NR04_CORCC</name>
<reference evidence="2 3" key="1">
    <citation type="journal article" date="2018" name="Front. Microbiol.">
        <title>Genome-Wide Analysis of Corynespora cassiicola Leaf Fall Disease Putative Effectors.</title>
        <authorList>
            <person name="Lopez D."/>
            <person name="Ribeiro S."/>
            <person name="Label P."/>
            <person name="Fumanal B."/>
            <person name="Venisse J.S."/>
            <person name="Kohler A."/>
            <person name="de Oliveira R.R."/>
            <person name="Labutti K."/>
            <person name="Lipzen A."/>
            <person name="Lail K."/>
            <person name="Bauer D."/>
            <person name="Ohm R.A."/>
            <person name="Barry K.W."/>
            <person name="Spatafora J."/>
            <person name="Grigoriev I.V."/>
            <person name="Martin F.M."/>
            <person name="Pujade-Renaud V."/>
        </authorList>
    </citation>
    <scope>NUCLEOTIDE SEQUENCE [LARGE SCALE GENOMIC DNA]</scope>
    <source>
        <strain evidence="2 3">Philippines</strain>
    </source>
</reference>
<protein>
    <submittedName>
        <fullName evidence="2">Uncharacterized protein</fullName>
    </submittedName>
</protein>
<dbReference type="Proteomes" id="UP000240883">
    <property type="component" value="Unassembled WGS sequence"/>
</dbReference>
<evidence type="ECO:0000313" key="3">
    <source>
        <dbReference type="Proteomes" id="UP000240883"/>
    </source>
</evidence>
<evidence type="ECO:0000313" key="2">
    <source>
        <dbReference type="EMBL" id="PSN67696.1"/>
    </source>
</evidence>
<feature type="compositionally biased region" description="Basic and acidic residues" evidence="1">
    <location>
        <begin position="50"/>
        <end position="75"/>
    </location>
</feature>
<sequence>MPPYVPPYQEDEGESSEGDSVSVFSSNNHELELYRQSKPGIQNTFTPSDIPRHPKPSGDRHVPSAKRERIRDYRAPQDGNGKPLSSNIFIYGQAAEDLKANFIGAYQWPTSPGCDGPKTSRRNLLSITSARRWFDDSKHRVDITCSANLERWAAPMGSHTLWLHVERQKQTMEEFEAIASNIPELPENWKLLIRGAFKKFRDNPDFDAHVGWVCRADGIESDWIRDREAPPTVTCISIPYFFLGPKDDCESPGRSLYQWEDPKESSRQWDAYQSYPKMTDEKDSKSRIIYIRTIWALIAGHGI</sequence>
<dbReference type="AlphaFoldDB" id="A0A2T2NR04"/>
<evidence type="ECO:0000256" key="1">
    <source>
        <dbReference type="SAM" id="MobiDB-lite"/>
    </source>
</evidence>